<feature type="compositionally biased region" description="Low complexity" evidence="1">
    <location>
        <begin position="177"/>
        <end position="186"/>
    </location>
</feature>
<feature type="compositionally biased region" description="Basic and acidic residues" evidence="1">
    <location>
        <begin position="1170"/>
        <end position="1181"/>
    </location>
</feature>
<gene>
    <name evidence="3" type="ORF">KIPB_008519</name>
</gene>
<keyword evidence="2" id="KW-0812">Transmembrane</keyword>
<feature type="transmembrane region" description="Helical" evidence="2">
    <location>
        <begin position="522"/>
        <end position="543"/>
    </location>
</feature>
<feature type="compositionally biased region" description="Polar residues" evidence="1">
    <location>
        <begin position="594"/>
        <end position="616"/>
    </location>
</feature>
<feature type="region of interest" description="Disordered" evidence="1">
    <location>
        <begin position="33"/>
        <end position="110"/>
    </location>
</feature>
<feature type="region of interest" description="Disordered" evidence="1">
    <location>
        <begin position="1"/>
        <end position="21"/>
    </location>
</feature>
<feature type="region of interest" description="Disordered" evidence="1">
    <location>
        <begin position="589"/>
        <end position="691"/>
    </location>
</feature>
<accession>A0A9K3D1S6</accession>
<dbReference type="EMBL" id="BDIP01002662">
    <property type="protein sequence ID" value="GIQ86632.1"/>
    <property type="molecule type" value="Genomic_DNA"/>
</dbReference>
<reference evidence="3 4" key="1">
    <citation type="journal article" date="2018" name="PLoS ONE">
        <title>The draft genome of Kipferlia bialata reveals reductive genome evolution in fornicate parasites.</title>
        <authorList>
            <person name="Tanifuji G."/>
            <person name="Takabayashi S."/>
            <person name="Kume K."/>
            <person name="Takagi M."/>
            <person name="Nakayama T."/>
            <person name="Kamikawa R."/>
            <person name="Inagaki Y."/>
            <person name="Hashimoto T."/>
        </authorList>
    </citation>
    <scope>NUCLEOTIDE SEQUENCE [LARGE SCALE GENOMIC DNA]</scope>
    <source>
        <strain evidence="3">NY0173</strain>
    </source>
</reference>
<feature type="region of interest" description="Disordered" evidence="1">
    <location>
        <begin position="1153"/>
        <end position="1181"/>
    </location>
</feature>
<feature type="compositionally biased region" description="Low complexity" evidence="1">
    <location>
        <begin position="289"/>
        <end position="299"/>
    </location>
</feature>
<feature type="non-terminal residue" evidence="3">
    <location>
        <position position="1257"/>
    </location>
</feature>
<proteinExistence type="predicted"/>
<feature type="compositionally biased region" description="Basic and acidic residues" evidence="1">
    <location>
        <begin position="627"/>
        <end position="638"/>
    </location>
</feature>
<feature type="transmembrane region" description="Helical" evidence="2">
    <location>
        <begin position="882"/>
        <end position="904"/>
    </location>
</feature>
<organism evidence="3 4">
    <name type="scientific">Kipferlia bialata</name>
    <dbReference type="NCBI Taxonomy" id="797122"/>
    <lineage>
        <taxon>Eukaryota</taxon>
        <taxon>Metamonada</taxon>
        <taxon>Carpediemonas-like organisms</taxon>
        <taxon>Kipferlia</taxon>
    </lineage>
</organism>
<feature type="region of interest" description="Disordered" evidence="1">
    <location>
        <begin position="341"/>
        <end position="408"/>
    </location>
</feature>
<protein>
    <submittedName>
        <fullName evidence="3">Uncharacterized protein</fullName>
    </submittedName>
</protein>
<keyword evidence="2" id="KW-1133">Transmembrane helix</keyword>
<feature type="region of interest" description="Disordered" evidence="1">
    <location>
        <begin position="158"/>
        <end position="186"/>
    </location>
</feature>
<feature type="region of interest" description="Disordered" evidence="1">
    <location>
        <begin position="273"/>
        <end position="302"/>
    </location>
</feature>
<feature type="compositionally biased region" description="Low complexity" evidence="1">
    <location>
        <begin position="1"/>
        <end position="19"/>
    </location>
</feature>
<dbReference type="Proteomes" id="UP000265618">
    <property type="component" value="Unassembled WGS sequence"/>
</dbReference>
<keyword evidence="2" id="KW-0472">Membrane</keyword>
<name>A0A9K3D1S6_9EUKA</name>
<evidence type="ECO:0000313" key="3">
    <source>
        <dbReference type="EMBL" id="GIQ86632.1"/>
    </source>
</evidence>
<evidence type="ECO:0000256" key="2">
    <source>
        <dbReference type="SAM" id="Phobius"/>
    </source>
</evidence>
<feature type="transmembrane region" description="Helical" evidence="2">
    <location>
        <begin position="563"/>
        <end position="580"/>
    </location>
</feature>
<feature type="compositionally biased region" description="Low complexity" evidence="1">
    <location>
        <begin position="341"/>
        <end position="389"/>
    </location>
</feature>
<sequence>STATVSGVDTTTVSGVSTAHGVALEIETVIDGSTERVKENDPTSVLDATPGSLGEVDSKIESGAKVDTGIPDDRTADSDTATPGSVATGDSKSVTEGNGDSGIADDPTTVSNVTATSLSYGDYNIESDTNADSGISVVSITDSDVTTVEVDSNIATEANAASGLTDDPMALEDDDSNSVTDTNDNSVISDAATPILPVVGSSSVADANGDSIAEVVSRIRTGLSAATGMADDITSPFEADTGRVADRDSNSVTEAYAHSGVASHYDAMRSEVGSYNDYSSSSTGAYLDSVSPQESSSLSVTDLESVSAQDSYCLSGTDLEYVSPQPSSSLSGTDLASIAAQDSSSASGTDLESVSPHDSSCPSSTDLDSVSAQDPSSPDDAAVDSVSAQHPSSPLVATEDSVSAVDPSSPSGTDLELVGIGLYALPLPCALLNLLFRRKPRIYHKVYLGHLGWRVGSGHARPWEFRGKRRRWYQYAIFPVAGWVGGDTCHATDIMSPYIYWCLFRALVYSGICWITWTACILLLRLMVAVVCLVWVMAVWTVVLGPVLVRVAGLEFPLDFDSLVWQVSALIFAVGAIWVARRSTRVRVGHDKSASGQSTPAPRVQSDSVSGQTTPVTGLRPDPVTVTDERAASLRTDLDSAPVTNKTTSVSGKRTPATCLRPDTDALSDKTTVSGQTTPPTGQQSESVGVTDKTATTLQTDCGSDDGAACQLVPVSSQTSVSSSDTSVSSVRLDVVGLKAHPSRDLSVPAHDDLAITAELTPLGVCGTPSVSRASVVSSRSNMAPTTLSASGNAHGAGGVSASLSEQTVLDGASQSDSDIHGPLGSCWMPLRTLLTCACLLMLPRGMLCSDTQLPWALNGVSILNDTRVDGTGLHMISTSHVVPSSVILLLGVLIVTLLFVYFATCVSSASNQRVSVEAESRYIQITVTGCGRAPECVEVDPSITVGELLTHIEATGLCMYFSGGLLVPDLVVESVLADNDWVEVRCDLIGGADSDSDPVESDTTDVVKVKVFLPSGTESLGGAITVPIPQYSAATPEKVVAAVQARGFVIPAGCPEVSYVGIGRSGGPSGSCHSLPDVTFISGIADLCQFHDTVIPGVPPWPKAGLVIYGVKAATSASGGGDPTKTDIRQQRQKEILEREMSEKASLNFGSYHSSLRRQSRSSTTPSTDRPHDDEGNYDDQWKERVSLEDGQIVLGDHFSLVEMADLPAKDNLLKDLKEAIAQDVSELKGVDDDKGVKDFWERVLRDNDPTPSSLP</sequence>
<feature type="compositionally biased region" description="Polar residues" evidence="1">
    <location>
        <begin position="78"/>
        <end position="98"/>
    </location>
</feature>
<evidence type="ECO:0000256" key="1">
    <source>
        <dbReference type="SAM" id="MobiDB-lite"/>
    </source>
</evidence>
<feature type="compositionally biased region" description="Polar residues" evidence="1">
    <location>
        <begin position="669"/>
        <end position="691"/>
    </location>
</feature>
<evidence type="ECO:0000313" key="4">
    <source>
        <dbReference type="Proteomes" id="UP000265618"/>
    </source>
</evidence>
<dbReference type="AlphaFoldDB" id="A0A9K3D1S6"/>
<feature type="transmembrane region" description="Helical" evidence="2">
    <location>
        <begin position="417"/>
        <end position="436"/>
    </location>
</feature>
<comment type="caution">
    <text evidence="3">The sequence shown here is derived from an EMBL/GenBank/DDBJ whole genome shotgun (WGS) entry which is preliminary data.</text>
</comment>
<keyword evidence="4" id="KW-1185">Reference proteome</keyword>
<feature type="compositionally biased region" description="Polar residues" evidence="1">
    <location>
        <begin position="642"/>
        <end position="652"/>
    </location>
</feature>
<feature type="transmembrane region" description="Helical" evidence="2">
    <location>
        <begin position="498"/>
        <end position="515"/>
    </location>
</feature>
<feature type="transmembrane region" description="Helical" evidence="2">
    <location>
        <begin position="471"/>
        <end position="486"/>
    </location>
</feature>